<keyword evidence="3" id="KW-1185">Reference proteome</keyword>
<comment type="caution">
    <text evidence="2">The sequence shown here is derived from an EMBL/GenBank/DDBJ whole genome shotgun (WGS) entry which is preliminary data.</text>
</comment>
<dbReference type="EMBL" id="BMNZ01000006">
    <property type="protein sequence ID" value="GGN03248.1"/>
    <property type="molecule type" value="Genomic_DNA"/>
</dbReference>
<evidence type="ECO:0000313" key="3">
    <source>
        <dbReference type="Proteomes" id="UP000623461"/>
    </source>
</evidence>
<proteinExistence type="predicted"/>
<sequence>MTLEHPQRSVVEDLLLGTIYDWIDLGLVRSTVREMLGVEDPAELHAAVMEVITQLVGEGFVAAGDVDRDGFHAWDCTRSQAISRIDLQWRAEPDPELWPFQVAALAPTRRALDIIESVMSREGDDGSWRERMSRTPLALPHADGE</sequence>
<accession>A0ABQ2I9E2</accession>
<name>A0ABQ2I9E2_9MICO</name>
<feature type="region of interest" description="Disordered" evidence="1">
    <location>
        <begin position="124"/>
        <end position="145"/>
    </location>
</feature>
<evidence type="ECO:0000256" key="1">
    <source>
        <dbReference type="SAM" id="MobiDB-lite"/>
    </source>
</evidence>
<reference evidence="3" key="1">
    <citation type="journal article" date="2019" name="Int. J. Syst. Evol. Microbiol.">
        <title>The Global Catalogue of Microorganisms (GCM) 10K type strain sequencing project: providing services to taxonomists for standard genome sequencing and annotation.</title>
        <authorList>
            <consortium name="The Broad Institute Genomics Platform"/>
            <consortium name="The Broad Institute Genome Sequencing Center for Infectious Disease"/>
            <person name="Wu L."/>
            <person name="Ma J."/>
        </authorList>
    </citation>
    <scope>NUCLEOTIDE SEQUENCE [LARGE SCALE GENOMIC DNA]</scope>
    <source>
        <strain evidence="3">JCM 1365</strain>
    </source>
</reference>
<dbReference type="RefSeq" id="WP_030202758.1">
    <property type="nucleotide sequence ID" value="NZ_BMNZ01000006.1"/>
</dbReference>
<evidence type="ECO:0000313" key="2">
    <source>
        <dbReference type="EMBL" id="GGN03248.1"/>
    </source>
</evidence>
<organism evidence="2 3">
    <name type="scientific">Terrabacter tumescens</name>
    <dbReference type="NCBI Taxonomy" id="60443"/>
    <lineage>
        <taxon>Bacteria</taxon>
        <taxon>Bacillati</taxon>
        <taxon>Actinomycetota</taxon>
        <taxon>Actinomycetes</taxon>
        <taxon>Micrococcales</taxon>
        <taxon>Intrasporangiaceae</taxon>
        <taxon>Terrabacter</taxon>
    </lineage>
</organism>
<gene>
    <name evidence="2" type="ORF">GCM10009721_33190</name>
</gene>
<feature type="compositionally biased region" description="Basic and acidic residues" evidence="1">
    <location>
        <begin position="124"/>
        <end position="133"/>
    </location>
</feature>
<dbReference type="Proteomes" id="UP000623461">
    <property type="component" value="Unassembled WGS sequence"/>
</dbReference>
<protein>
    <submittedName>
        <fullName evidence="2">Uncharacterized protein</fullName>
    </submittedName>
</protein>